<feature type="transmembrane region" description="Helical" evidence="5">
    <location>
        <begin position="12"/>
        <end position="33"/>
    </location>
</feature>
<comment type="subcellular location">
    <subcellularLocation>
        <location evidence="1">Membrane</location>
        <topology evidence="1">Multi-pass membrane protein</topology>
    </subcellularLocation>
</comment>
<sequence>MKAETNARSSYSNLIYTALIIAAVATAMTFPGPFTKIGDFPLKKLIVPLLQIIMLGMGTTMSIKDFEGVIKQPKAVFIGVSCHFLIMPLLGFTLANVFNFPPEIAAGVVLIGCSPSGLASNVMCFIAKANVPLSITITTLATLLAPLLMPLLMTLLAGQFIEISFLKMMIEIMEIVILPVLVGLALNRIFHKSAVILNRVMPLISMGGIVLIVAIITATGRDSLLTVGWTLALCVLIHNLTGFTLGYWSARLFGMDEQSCRTVAIEVGLQNGGLASGIAVQMGKIATVGLAPALFGPIMNTTGSLLATYWSQHPPKGVLLNQNITSSTYPVSSEDIQGM</sequence>
<comment type="caution">
    <text evidence="6">The sequence shown here is derived from an EMBL/GenBank/DDBJ whole genome shotgun (WGS) entry which is preliminary data.</text>
</comment>
<evidence type="ECO:0000256" key="3">
    <source>
        <dbReference type="ARBA" id="ARBA00022989"/>
    </source>
</evidence>
<feature type="transmembrane region" description="Helical" evidence="5">
    <location>
        <begin position="45"/>
        <end position="63"/>
    </location>
</feature>
<keyword evidence="7" id="KW-1185">Reference proteome</keyword>
<evidence type="ECO:0000256" key="4">
    <source>
        <dbReference type="ARBA" id="ARBA00023136"/>
    </source>
</evidence>
<feature type="transmembrane region" description="Helical" evidence="5">
    <location>
        <begin position="226"/>
        <end position="248"/>
    </location>
</feature>
<dbReference type="Pfam" id="PF01758">
    <property type="entry name" value="SBF"/>
    <property type="match status" value="1"/>
</dbReference>
<dbReference type="InterPro" id="IPR038770">
    <property type="entry name" value="Na+/solute_symporter_sf"/>
</dbReference>
<keyword evidence="4 5" id="KW-0472">Membrane</keyword>
<protein>
    <submittedName>
        <fullName evidence="6">Bile acid:sodium symporter family protein</fullName>
    </submittedName>
</protein>
<dbReference type="Gene3D" id="1.20.1530.20">
    <property type="match status" value="1"/>
</dbReference>
<reference evidence="7" key="1">
    <citation type="journal article" date="2019" name="Int. J. Syst. Evol. Microbiol.">
        <title>The Global Catalogue of Microorganisms (GCM) 10K type strain sequencing project: providing services to taxonomists for standard genome sequencing and annotation.</title>
        <authorList>
            <consortium name="The Broad Institute Genomics Platform"/>
            <consortium name="The Broad Institute Genome Sequencing Center for Infectious Disease"/>
            <person name="Wu L."/>
            <person name="Ma J."/>
        </authorList>
    </citation>
    <scope>NUCLEOTIDE SEQUENCE [LARGE SCALE GENOMIC DNA]</scope>
    <source>
        <strain evidence="7">KCTC 52490</strain>
    </source>
</reference>
<dbReference type="InterPro" id="IPR002657">
    <property type="entry name" value="BilAc:Na_symport/Acr3"/>
</dbReference>
<dbReference type="RefSeq" id="WP_381503602.1">
    <property type="nucleotide sequence ID" value="NZ_JBHUOM010000019.1"/>
</dbReference>
<dbReference type="Proteomes" id="UP001597512">
    <property type="component" value="Unassembled WGS sequence"/>
</dbReference>
<feature type="transmembrane region" description="Helical" evidence="5">
    <location>
        <begin position="75"/>
        <end position="98"/>
    </location>
</feature>
<dbReference type="InterPro" id="IPR004710">
    <property type="entry name" value="Bilac:Na_transpt"/>
</dbReference>
<accession>A0ABW6AJR1</accession>
<dbReference type="PANTHER" id="PTHR10361">
    <property type="entry name" value="SODIUM-BILE ACID COTRANSPORTER"/>
    <property type="match status" value="1"/>
</dbReference>
<feature type="transmembrane region" description="Helical" evidence="5">
    <location>
        <begin position="104"/>
        <end position="126"/>
    </location>
</feature>
<evidence type="ECO:0000256" key="1">
    <source>
        <dbReference type="ARBA" id="ARBA00004141"/>
    </source>
</evidence>
<evidence type="ECO:0000256" key="5">
    <source>
        <dbReference type="SAM" id="Phobius"/>
    </source>
</evidence>
<keyword evidence="3 5" id="KW-1133">Transmembrane helix</keyword>
<evidence type="ECO:0000313" key="6">
    <source>
        <dbReference type="EMBL" id="MFD2935561.1"/>
    </source>
</evidence>
<dbReference type="PANTHER" id="PTHR10361:SF28">
    <property type="entry name" value="P3 PROTEIN-RELATED"/>
    <property type="match status" value="1"/>
</dbReference>
<name>A0ABW6AJR1_9BACT</name>
<organism evidence="6 7">
    <name type="scientific">Spirosoma flavum</name>
    <dbReference type="NCBI Taxonomy" id="2048557"/>
    <lineage>
        <taxon>Bacteria</taxon>
        <taxon>Pseudomonadati</taxon>
        <taxon>Bacteroidota</taxon>
        <taxon>Cytophagia</taxon>
        <taxon>Cytophagales</taxon>
        <taxon>Cytophagaceae</taxon>
        <taxon>Spirosoma</taxon>
    </lineage>
</organism>
<feature type="transmembrane region" description="Helical" evidence="5">
    <location>
        <begin position="202"/>
        <end position="220"/>
    </location>
</feature>
<feature type="transmembrane region" description="Helical" evidence="5">
    <location>
        <begin position="168"/>
        <end position="190"/>
    </location>
</feature>
<evidence type="ECO:0000256" key="2">
    <source>
        <dbReference type="ARBA" id="ARBA00022692"/>
    </source>
</evidence>
<evidence type="ECO:0000313" key="7">
    <source>
        <dbReference type="Proteomes" id="UP001597512"/>
    </source>
</evidence>
<feature type="transmembrane region" description="Helical" evidence="5">
    <location>
        <begin position="133"/>
        <end position="156"/>
    </location>
</feature>
<proteinExistence type="predicted"/>
<gene>
    <name evidence="6" type="ORF">ACFS25_17395</name>
</gene>
<keyword evidence="2 5" id="KW-0812">Transmembrane</keyword>
<dbReference type="EMBL" id="JBHUOM010000019">
    <property type="protein sequence ID" value="MFD2935561.1"/>
    <property type="molecule type" value="Genomic_DNA"/>
</dbReference>